<dbReference type="Pfam" id="PF04273">
    <property type="entry name" value="BLH_phosphatase"/>
    <property type="match status" value="1"/>
</dbReference>
<keyword evidence="3" id="KW-1185">Reference proteome</keyword>
<organism evidence="2 3">
    <name type="scientific">Rhizobium terricola</name>
    <dbReference type="NCBI Taxonomy" id="2728849"/>
    <lineage>
        <taxon>Bacteria</taxon>
        <taxon>Pseudomonadati</taxon>
        <taxon>Pseudomonadota</taxon>
        <taxon>Alphaproteobacteria</taxon>
        <taxon>Hyphomicrobiales</taxon>
        <taxon>Rhizobiaceae</taxon>
        <taxon>Rhizobium/Agrobacterium group</taxon>
        <taxon>Rhizobium</taxon>
    </lineage>
</organism>
<gene>
    <name evidence="2" type="ORF">HHL25_12470</name>
</gene>
<sequence length="112" mass="11995">MNIRPLTRTYHVTGQLKPGDLQQVAEAGYSTVICMRPDGEGWGQPKFSAIEEAANAAKLKAYYLPVGGAAVPMEQAQKLHTLLKETEGPILAFCASGNRCAGLYQMAQQIGG</sequence>
<comment type="caution">
    <text evidence="2">The sequence shown here is derived from an EMBL/GenBank/DDBJ whole genome shotgun (WGS) entry which is preliminary data.</text>
</comment>
<dbReference type="EMBL" id="JABBGK010000002">
    <property type="protein sequence ID" value="NML74940.1"/>
    <property type="molecule type" value="Genomic_DNA"/>
</dbReference>
<accession>A0A7Y0FWI8</accession>
<evidence type="ECO:0000313" key="2">
    <source>
        <dbReference type="EMBL" id="NML74940.1"/>
    </source>
</evidence>
<dbReference type="Proteomes" id="UP000541470">
    <property type="component" value="Unassembled WGS sequence"/>
</dbReference>
<proteinExistence type="predicted"/>
<name>A0A7Y0FWI8_9HYPH</name>
<evidence type="ECO:0000259" key="1">
    <source>
        <dbReference type="Pfam" id="PF04273"/>
    </source>
</evidence>
<dbReference type="InterPro" id="IPR029021">
    <property type="entry name" value="Prot-tyrosine_phosphatase-like"/>
</dbReference>
<reference evidence="2 3" key="1">
    <citation type="submission" date="2020-04" db="EMBL/GenBank/DDBJ databases">
        <title>Rhizobium sp. S-51 isolated from soil.</title>
        <authorList>
            <person name="Dahal R.H."/>
        </authorList>
    </citation>
    <scope>NUCLEOTIDE SEQUENCE [LARGE SCALE GENOMIC DNA]</scope>
    <source>
        <strain evidence="2 3">S-51</strain>
    </source>
</reference>
<evidence type="ECO:0000313" key="3">
    <source>
        <dbReference type="Proteomes" id="UP000541470"/>
    </source>
</evidence>
<dbReference type="Gene3D" id="3.90.190.10">
    <property type="entry name" value="Protein tyrosine phosphatase superfamily"/>
    <property type="match status" value="1"/>
</dbReference>
<feature type="domain" description="Beta-lactamase hydrolase-like protein phosphatase-like" evidence="1">
    <location>
        <begin position="3"/>
        <end position="109"/>
    </location>
</feature>
<dbReference type="AlphaFoldDB" id="A0A7Y0FWI8"/>
<dbReference type="InterPro" id="IPR005939">
    <property type="entry name" value="BLH_phosphatase-like"/>
</dbReference>
<dbReference type="SUPFAM" id="SSF52799">
    <property type="entry name" value="(Phosphotyrosine protein) phosphatases II"/>
    <property type="match status" value="1"/>
</dbReference>
<protein>
    <submittedName>
        <fullName evidence="2">TIGR01244 family phosphatase</fullName>
    </submittedName>
</protein>
<dbReference type="GO" id="GO:0016787">
    <property type="term" value="F:hydrolase activity"/>
    <property type="evidence" value="ECO:0007669"/>
    <property type="project" value="InterPro"/>
</dbReference>
<dbReference type="RefSeq" id="WP_169590904.1">
    <property type="nucleotide sequence ID" value="NZ_JABBGK010000002.1"/>
</dbReference>